<dbReference type="Pfam" id="PF03641">
    <property type="entry name" value="Lysine_decarbox"/>
    <property type="match status" value="1"/>
</dbReference>
<comment type="similarity">
    <text evidence="1 2">Belongs to the LOG family.</text>
</comment>
<reference evidence="3 4" key="1">
    <citation type="journal article" date="2015" name="Genome Announc.">
        <title>Expanding the biotechnology potential of lactobacilli through comparative genomics of 213 strains and associated genera.</title>
        <authorList>
            <person name="Sun Z."/>
            <person name="Harris H.M."/>
            <person name="McCann A."/>
            <person name="Guo C."/>
            <person name="Argimon S."/>
            <person name="Zhang W."/>
            <person name="Yang X."/>
            <person name="Jeffery I.B."/>
            <person name="Cooney J.C."/>
            <person name="Kagawa T.F."/>
            <person name="Liu W."/>
            <person name="Song Y."/>
            <person name="Salvetti E."/>
            <person name="Wrobel A."/>
            <person name="Rasinkangas P."/>
            <person name="Parkhill J."/>
            <person name="Rea M.C."/>
            <person name="O'Sullivan O."/>
            <person name="Ritari J."/>
            <person name="Douillard F.P."/>
            <person name="Paul Ross R."/>
            <person name="Yang R."/>
            <person name="Briner A.E."/>
            <person name="Felis G.E."/>
            <person name="de Vos W.M."/>
            <person name="Barrangou R."/>
            <person name="Klaenhammer T.R."/>
            <person name="Caufield P.W."/>
            <person name="Cui Y."/>
            <person name="Zhang H."/>
            <person name="O'Toole P.W."/>
        </authorList>
    </citation>
    <scope>NUCLEOTIDE SEQUENCE [LARGE SCALE GENOMIC DNA]</scope>
    <source>
        <strain evidence="3 4">DSM 8475</strain>
    </source>
</reference>
<protein>
    <recommendedName>
        <fullName evidence="2">Cytokinin riboside 5'-monophosphate phosphoribohydrolase</fullName>
        <ecNumber evidence="2">3.2.2.n1</ecNumber>
    </recommendedName>
</protein>
<gene>
    <name evidence="3" type="ORF">FD34_GL000456</name>
</gene>
<evidence type="ECO:0000256" key="2">
    <source>
        <dbReference type="RuleBase" id="RU363015"/>
    </source>
</evidence>
<accession>A0A922PVY6</accession>
<dbReference type="EMBL" id="AZGO01000008">
    <property type="protein sequence ID" value="KRM37841.1"/>
    <property type="molecule type" value="Genomic_DNA"/>
</dbReference>
<keyword evidence="2" id="KW-0378">Hydrolase</keyword>
<organism evidence="3 4">
    <name type="scientific">Limosilactobacillus pontis DSM 8475</name>
    <dbReference type="NCBI Taxonomy" id="1423794"/>
    <lineage>
        <taxon>Bacteria</taxon>
        <taxon>Bacillati</taxon>
        <taxon>Bacillota</taxon>
        <taxon>Bacilli</taxon>
        <taxon>Lactobacillales</taxon>
        <taxon>Lactobacillaceae</taxon>
        <taxon>Limosilactobacillus</taxon>
    </lineage>
</organism>
<comment type="caution">
    <text evidence="3">The sequence shown here is derived from an EMBL/GenBank/DDBJ whole genome shotgun (WGS) entry which is preliminary data.</text>
</comment>
<dbReference type="InterPro" id="IPR031100">
    <property type="entry name" value="LOG_fam"/>
</dbReference>
<dbReference type="GO" id="GO:0016799">
    <property type="term" value="F:hydrolase activity, hydrolyzing N-glycosyl compounds"/>
    <property type="evidence" value="ECO:0007669"/>
    <property type="project" value="TreeGrafter"/>
</dbReference>
<evidence type="ECO:0000313" key="4">
    <source>
        <dbReference type="Proteomes" id="UP000051085"/>
    </source>
</evidence>
<dbReference type="SUPFAM" id="SSF102405">
    <property type="entry name" value="MCP/YpsA-like"/>
    <property type="match status" value="1"/>
</dbReference>
<keyword evidence="2" id="KW-0203">Cytokinin biosynthesis</keyword>
<evidence type="ECO:0000256" key="1">
    <source>
        <dbReference type="ARBA" id="ARBA00006763"/>
    </source>
</evidence>
<name>A0A922PVY6_9LACO</name>
<dbReference type="GeneID" id="87979235"/>
<dbReference type="PANTHER" id="PTHR31223">
    <property type="entry name" value="LOG FAMILY PROTEIN YJL055W"/>
    <property type="match status" value="1"/>
</dbReference>
<proteinExistence type="inferred from homology"/>
<dbReference type="GO" id="GO:0009691">
    <property type="term" value="P:cytokinin biosynthetic process"/>
    <property type="evidence" value="ECO:0007669"/>
    <property type="project" value="UniProtKB-UniRule"/>
</dbReference>
<dbReference type="Proteomes" id="UP000051085">
    <property type="component" value="Unassembled WGS sequence"/>
</dbReference>
<dbReference type="PANTHER" id="PTHR31223:SF70">
    <property type="entry name" value="LOG FAMILY PROTEIN YJL055W"/>
    <property type="match status" value="1"/>
</dbReference>
<dbReference type="RefSeq" id="WP_057805753.1">
    <property type="nucleotide sequence ID" value="NZ_AZGO01000008.1"/>
</dbReference>
<sequence length="196" mass="21895">MIKRLAIYCGARDSHDPRYLQSAHELGLTMAKHQIELVYGGGRYGLMGAVAQGVLDGQGIVHGVITKQLAGRGVTFEAATDLHLVDDMDTRKETMMKLADGMLALPGGLGTLEEISQAASWMTLGNNDKPIAFYNLNDFYSPLQKLLVEMNKAGFLEQRYLDSLCFSADFKRVLAFMNSYRAPMRRHYKNEKRSLN</sequence>
<evidence type="ECO:0000313" key="3">
    <source>
        <dbReference type="EMBL" id="KRM37841.1"/>
    </source>
</evidence>
<dbReference type="EC" id="3.2.2.n1" evidence="2"/>
<dbReference type="InterPro" id="IPR005269">
    <property type="entry name" value="LOG"/>
</dbReference>
<dbReference type="AlphaFoldDB" id="A0A922PVY6"/>
<dbReference type="GO" id="GO:0005829">
    <property type="term" value="C:cytosol"/>
    <property type="evidence" value="ECO:0007669"/>
    <property type="project" value="TreeGrafter"/>
</dbReference>
<dbReference type="Gene3D" id="3.40.50.450">
    <property type="match status" value="1"/>
</dbReference>
<dbReference type="NCBIfam" id="TIGR00730">
    <property type="entry name" value="Rossman fold protein, TIGR00730 family"/>
    <property type="match status" value="1"/>
</dbReference>